<feature type="domain" description="Laminin EGF-like" evidence="19">
    <location>
        <begin position="1430"/>
        <end position="1473"/>
    </location>
</feature>
<feature type="disulfide bond" evidence="14">
    <location>
        <begin position="3217"/>
        <end position="3244"/>
    </location>
</feature>
<dbReference type="SMART" id="SM00180">
    <property type="entry name" value="EGF_Lam"/>
    <property type="match status" value="22"/>
</dbReference>
<dbReference type="GO" id="GO:0042995">
    <property type="term" value="C:cell projection"/>
    <property type="evidence" value="ECO:0007669"/>
    <property type="project" value="UniProtKB-SubCell"/>
</dbReference>
<feature type="domain" description="Laminin IV type A" evidence="20">
    <location>
        <begin position="1592"/>
        <end position="1772"/>
    </location>
</feature>
<evidence type="ECO:0000256" key="13">
    <source>
        <dbReference type="ARBA" id="ARBA00023292"/>
    </source>
</evidence>
<feature type="coiled-coil region" evidence="16">
    <location>
        <begin position="2458"/>
        <end position="2541"/>
    </location>
</feature>
<evidence type="ECO:0000256" key="16">
    <source>
        <dbReference type="SAM" id="Coils"/>
    </source>
</evidence>
<evidence type="ECO:0000259" key="19">
    <source>
        <dbReference type="PROSITE" id="PS50027"/>
    </source>
</evidence>
<evidence type="ECO:0000256" key="11">
    <source>
        <dbReference type="ARBA" id="ARBA00023180"/>
    </source>
</evidence>
<feature type="domain" description="Laminin EGF-like" evidence="19">
    <location>
        <begin position="550"/>
        <end position="590"/>
    </location>
</feature>
<protein>
    <submittedName>
        <fullName evidence="22">Laminin subunit alpha</fullName>
    </submittedName>
</protein>
<feature type="domain" description="Laminin EGF-like" evidence="19">
    <location>
        <begin position="1806"/>
        <end position="1856"/>
    </location>
</feature>
<feature type="domain" description="Laminin G" evidence="18">
    <location>
        <begin position="3069"/>
        <end position="3244"/>
    </location>
</feature>
<dbReference type="SMART" id="SM00282">
    <property type="entry name" value="LamG"/>
    <property type="match status" value="5"/>
</dbReference>
<feature type="domain" description="Laminin N-terminal" evidence="21">
    <location>
        <begin position="26"/>
        <end position="280"/>
    </location>
</feature>
<evidence type="ECO:0000256" key="8">
    <source>
        <dbReference type="ARBA" id="ARBA00022889"/>
    </source>
</evidence>
<feature type="chain" id="PRO_5040398890" evidence="17">
    <location>
        <begin position="24"/>
        <end position="3651"/>
    </location>
</feature>
<feature type="disulfide bond" evidence="15">
    <location>
        <begin position="657"/>
        <end position="666"/>
    </location>
</feature>
<feature type="disulfide bond" evidence="15">
    <location>
        <begin position="1939"/>
        <end position="1948"/>
    </location>
</feature>
<dbReference type="FunFam" id="2.10.25.10:FF:000082">
    <property type="entry name" value="Laminin subunit alpha 1"/>
    <property type="match status" value="2"/>
</dbReference>
<dbReference type="CDD" id="cd00110">
    <property type="entry name" value="LamG"/>
    <property type="match status" value="5"/>
</dbReference>
<feature type="domain" description="Laminin EGF-like" evidence="19">
    <location>
        <begin position="1384"/>
        <end position="1429"/>
    </location>
</feature>
<feature type="domain" description="Laminin EGF-like" evidence="19">
    <location>
        <begin position="1521"/>
        <end position="1571"/>
    </location>
</feature>
<evidence type="ECO:0000256" key="2">
    <source>
        <dbReference type="ARBA" id="ARBA00004316"/>
    </source>
</evidence>
<gene>
    <name evidence="22" type="ORF">HOLleu_23245</name>
</gene>
<dbReference type="FunFam" id="2.10.25.10:FF:000407">
    <property type="entry name" value="Laminin subunit alpha-3"/>
    <property type="match status" value="1"/>
</dbReference>
<dbReference type="GO" id="GO:0009888">
    <property type="term" value="P:tissue development"/>
    <property type="evidence" value="ECO:0007669"/>
    <property type="project" value="TreeGrafter"/>
</dbReference>
<dbReference type="FunFam" id="2.10.25.10:FF:000188">
    <property type="entry name" value="Laminin subunit gamma 2"/>
    <property type="match status" value="1"/>
</dbReference>
<dbReference type="PROSITE" id="PS50025">
    <property type="entry name" value="LAM_G_DOMAIN"/>
    <property type="match status" value="5"/>
</dbReference>
<dbReference type="SMART" id="SM00136">
    <property type="entry name" value="LamNT"/>
    <property type="match status" value="1"/>
</dbReference>
<dbReference type="Gene3D" id="2.10.25.10">
    <property type="entry name" value="Laminin"/>
    <property type="match status" value="18"/>
</dbReference>
<comment type="caution">
    <text evidence="22">The sequence shown here is derived from an EMBL/GenBank/DDBJ whole genome shotgun (WGS) entry which is preliminary data.</text>
</comment>
<evidence type="ECO:0000256" key="9">
    <source>
        <dbReference type="ARBA" id="ARBA00023054"/>
    </source>
</evidence>
<dbReference type="GO" id="GO:0005102">
    <property type="term" value="F:signaling receptor binding"/>
    <property type="evidence" value="ECO:0007669"/>
    <property type="project" value="InterPro"/>
</dbReference>
<feature type="domain" description="Laminin EGF-like" evidence="19">
    <location>
        <begin position="739"/>
        <end position="791"/>
    </location>
</feature>
<feature type="domain" description="Laminin EGF-like" evidence="19">
    <location>
        <begin position="1474"/>
        <end position="1520"/>
    </location>
</feature>
<feature type="domain" description="Laminin EGF-like" evidence="19">
    <location>
        <begin position="1914"/>
        <end position="1967"/>
    </location>
</feature>
<dbReference type="GO" id="GO:0005201">
    <property type="term" value="F:extracellular matrix structural constituent"/>
    <property type="evidence" value="ECO:0007669"/>
    <property type="project" value="TreeGrafter"/>
</dbReference>
<dbReference type="FunFam" id="2.10.25.10:FF:000069">
    <property type="entry name" value="Laminin subunit alpha 1"/>
    <property type="match status" value="1"/>
</dbReference>
<evidence type="ECO:0000256" key="6">
    <source>
        <dbReference type="ARBA" id="ARBA00022737"/>
    </source>
</evidence>
<dbReference type="CDD" id="cd02795">
    <property type="entry name" value="CBM6-CBM35-CBM36_like"/>
    <property type="match status" value="1"/>
</dbReference>
<dbReference type="InterPro" id="IPR008211">
    <property type="entry name" value="Laminin_N"/>
</dbReference>
<feature type="disulfide bond" evidence="15">
    <location>
        <begin position="1496"/>
        <end position="1505"/>
    </location>
</feature>
<keyword evidence="4" id="KW-0272">Extracellular matrix</keyword>
<feature type="coiled-coil region" evidence="16">
    <location>
        <begin position="2296"/>
        <end position="2359"/>
    </location>
</feature>
<feature type="disulfide bond" evidence="15">
    <location>
        <begin position="591"/>
        <end position="603"/>
    </location>
</feature>
<feature type="domain" description="Laminin EGF-like" evidence="19">
    <location>
        <begin position="499"/>
        <end position="549"/>
    </location>
</feature>
<feature type="disulfide bond" evidence="15">
    <location>
        <begin position="453"/>
        <end position="465"/>
    </location>
</feature>
<feature type="domain" description="Laminin G" evidence="18">
    <location>
        <begin position="3471"/>
        <end position="3648"/>
    </location>
</feature>
<evidence type="ECO:0000256" key="12">
    <source>
        <dbReference type="ARBA" id="ARBA00023273"/>
    </source>
</evidence>
<feature type="disulfide bond" evidence="15">
    <location>
        <begin position="474"/>
        <end position="483"/>
    </location>
</feature>
<feature type="domain" description="Laminin EGF-like" evidence="19">
    <location>
        <begin position="1968"/>
        <end position="2014"/>
    </location>
</feature>
<dbReference type="PANTHER" id="PTHR10574">
    <property type="entry name" value="NETRIN/LAMININ-RELATED"/>
    <property type="match status" value="1"/>
</dbReference>
<dbReference type="PANTHER" id="PTHR10574:SF406">
    <property type="entry name" value="LAMININ SUBUNIT ALPHA 5"/>
    <property type="match status" value="1"/>
</dbReference>
<dbReference type="GO" id="GO:0030155">
    <property type="term" value="P:regulation of cell adhesion"/>
    <property type="evidence" value="ECO:0007669"/>
    <property type="project" value="InterPro"/>
</dbReference>
<feature type="disulfide bond" evidence="15">
    <location>
        <begin position="638"/>
        <end position="655"/>
    </location>
</feature>
<dbReference type="Pfam" id="PF02210">
    <property type="entry name" value="Laminin_G_2"/>
    <property type="match status" value="5"/>
</dbReference>
<feature type="domain" description="Laminin EGF-like" evidence="19">
    <location>
        <begin position="2015"/>
        <end position="2061"/>
    </location>
</feature>
<dbReference type="FunFam" id="2.10.25.10:FF:000388">
    <property type="entry name" value="Laminin subunit alpha"/>
    <property type="match status" value="1"/>
</dbReference>
<organism evidence="22 23">
    <name type="scientific">Holothuria leucospilota</name>
    <name type="common">Black long sea cucumber</name>
    <name type="synonym">Mertensiothuria leucospilota</name>
    <dbReference type="NCBI Taxonomy" id="206669"/>
    <lineage>
        <taxon>Eukaryota</taxon>
        <taxon>Metazoa</taxon>
        <taxon>Echinodermata</taxon>
        <taxon>Eleutherozoa</taxon>
        <taxon>Echinozoa</taxon>
        <taxon>Holothuroidea</taxon>
        <taxon>Aspidochirotacea</taxon>
        <taxon>Aspidochirotida</taxon>
        <taxon>Holothuriidae</taxon>
        <taxon>Holothuria</taxon>
    </lineage>
</organism>
<feature type="domain" description="Laminin G" evidence="18">
    <location>
        <begin position="2692"/>
        <end position="2877"/>
    </location>
</feature>
<feature type="disulfide bond" evidence="15">
    <location>
        <begin position="1987"/>
        <end position="1996"/>
    </location>
</feature>
<feature type="domain" description="Laminin EGF-like" evidence="19">
    <location>
        <begin position="591"/>
        <end position="635"/>
    </location>
</feature>
<dbReference type="SMART" id="SM00281">
    <property type="entry name" value="LamB"/>
    <property type="match status" value="1"/>
</dbReference>
<accession>A0A9Q1BUJ3</accession>
<dbReference type="GO" id="GO:0007411">
    <property type="term" value="P:axon guidance"/>
    <property type="evidence" value="ECO:0007669"/>
    <property type="project" value="TreeGrafter"/>
</dbReference>
<dbReference type="CDD" id="cd00055">
    <property type="entry name" value="EGF_Lam"/>
    <property type="match status" value="21"/>
</dbReference>
<dbReference type="FunFam" id="2.10.25.10:FF:000209">
    <property type="entry name" value="Laminin subunit alpha 5"/>
    <property type="match status" value="1"/>
</dbReference>
<feature type="domain" description="Laminin EGF-like" evidence="19">
    <location>
        <begin position="636"/>
        <end position="681"/>
    </location>
</feature>
<evidence type="ECO:0000259" key="20">
    <source>
        <dbReference type="PROSITE" id="PS51115"/>
    </source>
</evidence>
<dbReference type="FunFam" id="2.10.25.10:FF:000090">
    <property type="entry name" value="laminin subunit alpha"/>
    <property type="match status" value="1"/>
</dbReference>
<comment type="caution">
    <text evidence="15">Lacks conserved residue(s) required for the propagation of feature annotation.</text>
</comment>
<dbReference type="FunFam" id="2.60.120.260:FF:000092">
    <property type="entry name" value="Laminin subunit alpha-3"/>
    <property type="match status" value="1"/>
</dbReference>
<dbReference type="GO" id="GO:0005604">
    <property type="term" value="C:basement membrane"/>
    <property type="evidence" value="ECO:0007669"/>
    <property type="project" value="UniProtKB-SubCell"/>
</dbReference>
<reference evidence="22" key="1">
    <citation type="submission" date="2021-10" db="EMBL/GenBank/DDBJ databases">
        <title>Tropical sea cucumber genome reveals ecological adaptation and Cuvierian tubules defense mechanism.</title>
        <authorList>
            <person name="Chen T."/>
        </authorList>
    </citation>
    <scope>NUCLEOTIDE SEQUENCE</scope>
    <source>
        <strain evidence="22">Nanhai2018</strain>
        <tissue evidence="22">Muscle</tissue>
    </source>
</reference>
<dbReference type="Gene3D" id="2.60.120.260">
    <property type="entry name" value="Galactose-binding domain-like"/>
    <property type="match status" value="1"/>
</dbReference>
<evidence type="ECO:0000256" key="5">
    <source>
        <dbReference type="ARBA" id="ARBA00022729"/>
    </source>
</evidence>
<dbReference type="Pfam" id="PF00055">
    <property type="entry name" value="Laminin_N"/>
    <property type="match status" value="1"/>
</dbReference>
<dbReference type="FunFam" id="2.10.25.10:FF:000051">
    <property type="entry name" value="Laminin subunit alpha 4"/>
    <property type="match status" value="1"/>
</dbReference>
<feature type="disulfide bond" evidence="15">
    <location>
        <begin position="1446"/>
        <end position="1455"/>
    </location>
</feature>
<dbReference type="SUPFAM" id="SSF49899">
    <property type="entry name" value="Concanavalin A-like lectins/glucanases"/>
    <property type="match status" value="5"/>
</dbReference>
<sequence length="3651" mass="400997">MAEVKRNLVVFFLLCAWSFCIEGQPQTFVLTPSYFNVAEGKVIQATATCGEGFTSPGERYCKLTGNTADVIRPGEQEIIQGQYCDYCSPENPAKAHPIQHAIDGTEKWWQSPPLSRGIQYNEVNITIDLGQLYHIAYIIIKSANSPRPGMWVLERSRDYGETYEAWQYFAESESDCRNSFGMESITEIHNDDDIICTADYSDIVPLEDGEIVVSLVNGRPGANNFSYSETLQEWTKATNIRLRLKRTNTLLGHLMGLARQDPTVTRRYYYSIKDISVGGRCVCNGHADTCDTPGPDGRLICTCSHNTCGTECEYCCPGFVQKKWKPATLESSNECEPCNCHGHSAECYYDEEVARNRLSLDIQGRYDGGGVCVDCQHNTAGINCELCEDGYFRQGDLPLDSQYVCQPCMCNTYFSTGNCAPITGQCECRPQFTGPDCERCNEGYYDFPSCKPCECNVNGTRDKICQANGGQCPCKPNYSGIHCDQCERGYYNFPECSDCDCDRRGSRSGTCDVDTGQCRCRDFYQGRRCDECQEGYYGYPRCDECACSPDGVTDDVCDKSTGTCLCKDNFAGSYCDRCATGYFGYPNCDECGCDTRGSQYEGCSENGLCYCQTGFSGAKCDRCADGYYRYPDCLACDCSRSGSRSIVCDEQNGQCTCRDGYQGRTCDMCAEGFYNYPNCEECNCNPAGVVERSGRPTGRCGQTQGACTCKANVVGRACDSCAPLYFNLARSNPDGCEACNCFVAGTVSGLAHCDQVSGQCLCKPAVDGRQCEECKDGYYRLEAGNAFGCVECGCDVGGSISNVCDKNTGQCLCRPRVTGRACSGPAQLHFFPSLHQIRFEIESGFTPNGRRPRIGYDYKVFPDFSYLGYAVMSSIQPIVQVSVNVDRPSIYRVVLRYLYDGSSPETGRITITPSSESQGSEQSSDILFIPGADPQFVTVEGGGIIMPFVLNPGEWTISIEAPDGALLDYLVLLPSAFYEGTVLIQSVADPCIPTEEQDRCNYYVYPSYDRYTSVRGTDGYVYSVETGTFIRIRPFPDEYIRDQLEVLDLGQLDEDQDNIHWTMEIDPPGDYVFIIEYYGGGPGQQRATFDVVDGENTMQGIAYFYNCSYLCRTVVVSSEGEIRTFSIETDTVSLVLTQVDGPFYLAVSAVVAIPVSDFRYDFIIPALECVRTASGECVGSRHPIPPGSTTIDFFDPTGEAPKPPNMLIPTTTVRYITTPDGPTVYVEINLPPPGKYVFVVHYYQPNNSGFDVDFRILGEFDGEGSFNAGYCPHVSGCRVVVTLPDGSNEFDLTGLGQSIHLSIPDDGEHNLWVDYILAIPADQFTDDVLIEIPLDRAGEFITYCGDNEFFISWGRNFSGSDSPAICQDATFSITTDFNNGALPCDCDPAGSRSFTCDSVGGQCSCRANIVGRQCDRCAVGYYDFPACRPCRCPNGVCNEETGECVCPQNVEGRGCDRCAPDTYGYDPLAGCVDCECDERGTQGSGVCNPVDGQCGCKPNVGGRRCDQCLPGYYQYPLCLPCDCDPAGTLPQICDQTSAQCLCKDNVVGDQCNKCREGTFDLNEENSQGCISCFCFGVTDDCRSYSRHRELRPFTRDWQVTNLENPYIRYSGDLVNVYVDGHGKDPSLAIYWIAPSSFLGNKLDAYGGRLSFRVSNNPKEGRGDLGSPAKPIRRPDIVLGGNGITIMYSNLQQPEPSRSLAMDLRMIEENFQYSFSGRPVNREDFMMVLANIDQFEIRAQYFDQIVDASLSSIEWFDSTSKSGSGGKASSVERCRCPPEYTGLSCERCSSGHYRSSLGPYLRQCVPCQCNNHSNRCDEETGYCLDCQENTAGPQCQTCRTGYHGNALSSVPGDGCESCACPEARDDHNYAETCGVDSSNNFYCICLEGHTGRYCERCEEGYYGDPARPNNRCQPCDCSGNTDNSRPGAECDSLYGNCLKCLPETKGDHCEECADWYYGDALILQNCQECDCDKVGSESCDGSTGQCICKPNVEGRRCDRCAAKHYNFASGLGCTPCDCNRASLSPQCDMSTGECSCQPGVEGRKCDRCIEGFYQYSRRGCRECSCAANLRCDPETGDCLCPEGAIGPNCDQCEERYVLTRDGCLPCDDCIHLLLDILEEMSFAIGVNQTNITVGLEALERLKALNESLQEVKTNVSELMSYNEDIIEPELSDAGKKLDALKKLARRTLKQARKSHDKSDKLVNKTDDTLQRALDIEAKINASYQHIKDLAGNTSIAFNISGDIDELFERALAILEEIKGRNHSNTEDEADVELEAARELLDRVRGYNNASGDLIDHLNNVSKNLDDFADLMEELANLTAIAMNQTDLANELMSKNFTGELKALEDEAEELFETAMEEDEEGLDLVERARDLLDDALAALEVTGANASALTSAYDKLENKYGPLQNALNDSRDLVDRAIAHAANLTAQADLLESLLVSTKELAENALNAARAYSNIVAAIEEAEKAALAAKNASSLAEEAANGFGSQPEDSLKQSKKLLKKAGKAMKRLDSLEEDLAAASDLVDQAKEKLDIAEYDLSEIEKGMRAIPSSDSECEIVVCHPDDDTCKPGFSGDNCNVAAFSDQAAFARMQAMDASIRADAAAASVGAISGQLPYLEVLVETTIPDGIEETNDNTAEAAPYVTESRAILDEIPALAESLTDKHNIFVNISSNVLGNLDILREQIDHARTLAQGIQIAARLEGNSTLQLRSAKVADEPQSVNSVSMYFSTTQPDALLFFAGGPSASDEYIALEIVDRDLNFKFNLGDEDVTIPLETDVADGLWHEVKAERTGKKGKLTVYSEGVQEIEVEGQSSGFNSLLHLSEDWGIFVGGVGEGFTVPASVSVNPFIGGLDRIFFNQEPLAIWNFEDATSVNQGIRRNATDLSEKPNPEDEGSVLFDGNGYVKVDNPRDFGKQFVVTFSFKTQSRNGLIFFCGKGTDYMAVEIKGGKVVLQISINGESDTLITQNRYADKQWTSVDLNRIRQRITITVTGADGRPEELSTELDTTAKMNSIRYLYFGGLVGISDDKYPFITRRGFHGCIKDITITRSIINLLDNRKSKGIYPDCVEKDVRLVSFPAPYGGYVKLEPINVFTSSEFLFSFRAYQPSGLLVYFSDDAHEDVYVVTLNNGTVEAVFGRDTSAISKVQSLKQTYYDGMWHTVNIIRESNRELVMRIDDDDETSVNFRIRSSVVTDGFFFIGGLPNGLSYNVEAVPDLLPFIGCISNVVIGPDVQNFAYRIADQSARFDSCPRVAEVVSEVPPLKGDVTPTQLPSVISTTPPAECTLGFGGTPPEDPLDRNAVFFGATNESRYEYESFHREFTVYDEVSFFLKTAAEYGVLYYVADEGQFDFAALYLEEGHLVYSFDYGAGAVLMKSSAPINDNQWHQIQTFRDGPDGQIIVDGDIVATGVLTGSSTYLTTHTPLYVGGLPSTLPINDIPTASRGSLIGCIRDFTIVPFPRELTGEFEVPACEGLREPGAFFGEYGGYLILDETFGVGMSMTMSFEIKPRKASGTIFSVQKTDMDFMSLEMRSGELFLTVENGGGEFVSVYSPPNGQYSLCNGQWHTINVVKRENVAYLEVDGVRGKEGVGANPDQTVANTNDPLYFGGIPEGEIHDGIIEDESFGGCLRKIVINDVPKPFTNSKKYGDVDLRSCPGN</sequence>
<feature type="disulfide bond" evidence="15">
    <location>
        <begin position="1523"/>
        <end position="1540"/>
    </location>
</feature>
<keyword evidence="5 17" id="KW-0732">Signal</keyword>
<keyword evidence="11" id="KW-0325">Glycoprotein</keyword>
<keyword evidence="8" id="KW-0130">Cell adhesion</keyword>
<feature type="disulfide bond" evidence="14">
    <location>
        <begin position="3621"/>
        <end position="3648"/>
    </location>
</feature>
<dbReference type="GO" id="GO:0071711">
    <property type="term" value="P:basement membrane organization"/>
    <property type="evidence" value="ECO:0007669"/>
    <property type="project" value="UniProtKB-ARBA"/>
</dbReference>
<dbReference type="InterPro" id="IPR056863">
    <property type="entry name" value="LMN_ATRN_NET-like_EGF"/>
</dbReference>
<feature type="disulfide bond" evidence="15">
    <location>
        <begin position="566"/>
        <end position="575"/>
    </location>
</feature>
<dbReference type="GO" id="GO:0009887">
    <property type="term" value="P:animal organ morphogenesis"/>
    <property type="evidence" value="ECO:0007669"/>
    <property type="project" value="TreeGrafter"/>
</dbReference>
<feature type="disulfide bond" evidence="15">
    <location>
        <begin position="1521"/>
        <end position="1533"/>
    </location>
</feature>
<dbReference type="GO" id="GO:0016477">
    <property type="term" value="P:cell migration"/>
    <property type="evidence" value="ECO:0007669"/>
    <property type="project" value="UniProtKB-ARBA"/>
</dbReference>
<feature type="domain" description="Laminin G" evidence="18">
    <location>
        <begin position="3295"/>
        <end position="3465"/>
    </location>
</feature>
<feature type="disulfide bond" evidence="15">
    <location>
        <begin position="428"/>
        <end position="437"/>
    </location>
</feature>
<feature type="disulfide bond" evidence="15">
    <location>
        <begin position="499"/>
        <end position="511"/>
    </location>
</feature>
<dbReference type="PROSITE" id="PS01248">
    <property type="entry name" value="EGF_LAM_1"/>
    <property type="match status" value="6"/>
</dbReference>
<dbReference type="FunFam" id="2.10.25.10:FF:000034">
    <property type="entry name" value="Laminin subunit alpha 3"/>
    <property type="match status" value="2"/>
</dbReference>
<feature type="disulfide bond" evidence="15">
    <location>
        <begin position="501"/>
        <end position="518"/>
    </location>
</feature>
<dbReference type="PROSITE" id="PS00022">
    <property type="entry name" value="EGF_1"/>
    <property type="match status" value="1"/>
</dbReference>
<dbReference type="InterPro" id="IPR000742">
    <property type="entry name" value="EGF"/>
</dbReference>
<dbReference type="FunFam" id="2.10.25.10:FF:000083">
    <property type="entry name" value="Laminin subunit alpha"/>
    <property type="match status" value="1"/>
</dbReference>
<dbReference type="InterPro" id="IPR001791">
    <property type="entry name" value="Laminin_G"/>
</dbReference>
<keyword evidence="3" id="KW-0964">Secreted</keyword>
<dbReference type="SMART" id="SM00181">
    <property type="entry name" value="EGF"/>
    <property type="match status" value="15"/>
</dbReference>
<feature type="disulfide bond" evidence="15">
    <location>
        <begin position="2079"/>
        <end position="2088"/>
    </location>
</feature>
<keyword evidence="10 15" id="KW-1015">Disulfide bond</keyword>
<dbReference type="PROSITE" id="PS51115">
    <property type="entry name" value="LAMININ_IVA"/>
    <property type="match status" value="1"/>
</dbReference>
<dbReference type="OrthoDB" id="5984158at2759"/>
<dbReference type="Pfam" id="PF00052">
    <property type="entry name" value="Laminin_B"/>
    <property type="match status" value="1"/>
</dbReference>
<dbReference type="InterPro" id="IPR002049">
    <property type="entry name" value="LE_dom"/>
</dbReference>
<dbReference type="Pfam" id="PF00053">
    <property type="entry name" value="EGF_laminin"/>
    <property type="match status" value="18"/>
</dbReference>
<evidence type="ECO:0000256" key="10">
    <source>
        <dbReference type="ARBA" id="ARBA00023157"/>
    </source>
</evidence>
<feature type="domain" description="Laminin EGF-like" evidence="19">
    <location>
        <begin position="682"/>
        <end position="738"/>
    </location>
</feature>
<evidence type="ECO:0000256" key="14">
    <source>
        <dbReference type="PROSITE-ProRule" id="PRU00122"/>
    </source>
</evidence>
<feature type="signal peptide" evidence="17">
    <location>
        <begin position="1"/>
        <end position="23"/>
    </location>
</feature>
<dbReference type="FunFam" id="2.10.25.10:FF:000011">
    <property type="entry name" value="Cadherin EGF LAG seven-pass G-type receptor"/>
    <property type="match status" value="1"/>
</dbReference>
<keyword evidence="6" id="KW-0677">Repeat</keyword>
<proteinExistence type="predicted"/>
<feature type="disulfide bond" evidence="15">
    <location>
        <begin position="611"/>
        <end position="620"/>
    </location>
</feature>
<dbReference type="Proteomes" id="UP001152320">
    <property type="component" value="Chromosome 11"/>
</dbReference>
<evidence type="ECO:0000256" key="4">
    <source>
        <dbReference type="ARBA" id="ARBA00022530"/>
    </source>
</evidence>
<feature type="disulfide bond" evidence="15">
    <location>
        <begin position="520"/>
        <end position="529"/>
    </location>
</feature>
<dbReference type="GO" id="GO:0006950">
    <property type="term" value="P:response to stress"/>
    <property type="evidence" value="ECO:0007669"/>
    <property type="project" value="UniProtKB-ARBA"/>
</dbReference>
<feature type="domain" description="Laminin EGF-like" evidence="19">
    <location>
        <begin position="2062"/>
        <end position="2104"/>
    </location>
</feature>
<dbReference type="InterPro" id="IPR013320">
    <property type="entry name" value="ConA-like_dom_sf"/>
</dbReference>
<keyword evidence="12" id="KW-0966">Cell projection</keyword>
<name>A0A9Q1BUJ3_HOLLE</name>
<feature type="disulfide bond" evidence="15">
    <location>
        <begin position="1825"/>
        <end position="1834"/>
    </location>
</feature>
<dbReference type="Pfam" id="PF24973">
    <property type="entry name" value="EGF_LMN_ATRN"/>
    <property type="match status" value="1"/>
</dbReference>
<evidence type="ECO:0000256" key="15">
    <source>
        <dbReference type="PROSITE-ProRule" id="PRU00460"/>
    </source>
</evidence>
<feature type="disulfide bond" evidence="15">
    <location>
        <begin position="709"/>
        <end position="718"/>
    </location>
</feature>
<dbReference type="Pfam" id="PF06008">
    <property type="entry name" value="Laminin_I"/>
    <property type="match status" value="1"/>
</dbReference>
<feature type="disulfide bond" evidence="15">
    <location>
        <begin position="455"/>
        <end position="472"/>
    </location>
</feature>
<dbReference type="InterPro" id="IPR000034">
    <property type="entry name" value="Laminin_IV"/>
</dbReference>
<evidence type="ECO:0000259" key="18">
    <source>
        <dbReference type="PROSITE" id="PS50025"/>
    </source>
</evidence>
<dbReference type="SUPFAM" id="SSF57196">
    <property type="entry name" value="EGF/Laminin"/>
    <property type="match status" value="20"/>
</dbReference>
<evidence type="ECO:0000313" key="23">
    <source>
        <dbReference type="Proteomes" id="UP001152320"/>
    </source>
</evidence>
<feature type="disulfide bond" evidence="15">
    <location>
        <begin position="1386"/>
        <end position="1403"/>
    </location>
</feature>
<dbReference type="GO" id="GO:0007155">
    <property type="term" value="P:cell adhesion"/>
    <property type="evidence" value="ECO:0007669"/>
    <property type="project" value="UniProtKB-KW"/>
</dbReference>
<dbReference type="PROSITE" id="PS50027">
    <property type="entry name" value="EGF_LAM_2"/>
    <property type="match status" value="17"/>
</dbReference>
<dbReference type="FunFam" id="2.10.25.10:FF:000135">
    <property type="entry name" value="Laminin subunit beta 4"/>
    <property type="match status" value="1"/>
</dbReference>
<evidence type="ECO:0000313" key="22">
    <source>
        <dbReference type="EMBL" id="KAJ8033107.1"/>
    </source>
</evidence>
<dbReference type="PROSITE" id="PS51117">
    <property type="entry name" value="LAMININ_NTER"/>
    <property type="match status" value="1"/>
</dbReference>
<comment type="subcellular location">
    <subcellularLocation>
        <location evidence="2">Cell projection</location>
    </subcellularLocation>
    <subcellularLocation>
        <location evidence="1">Secreted</location>
        <location evidence="1">Extracellular space</location>
        <location evidence="1">Extracellular matrix</location>
        <location evidence="1">Basement membrane</location>
    </subcellularLocation>
</comment>
<feature type="disulfide bond" evidence="15">
    <location>
        <begin position="2035"/>
        <end position="2044"/>
    </location>
</feature>
<dbReference type="Gene3D" id="2.170.300.10">
    <property type="entry name" value="Tie2 ligand-binding domain superfamily"/>
    <property type="match status" value="1"/>
</dbReference>
<dbReference type="FunFam" id="2.10.25.10:FF:000224">
    <property type="entry name" value="Usherin"/>
    <property type="match status" value="1"/>
</dbReference>
<feature type="disulfide bond" evidence="15">
    <location>
        <begin position="762"/>
        <end position="771"/>
    </location>
</feature>
<feature type="disulfide bond" evidence="15">
    <location>
        <begin position="1405"/>
        <end position="1414"/>
    </location>
</feature>
<keyword evidence="7" id="KW-0084">Basement membrane</keyword>
<feature type="domain" description="Laminin EGF-like" evidence="19">
    <location>
        <begin position="453"/>
        <end position="498"/>
    </location>
</feature>
<dbReference type="EMBL" id="JAIZAY010000011">
    <property type="protein sequence ID" value="KAJ8033107.1"/>
    <property type="molecule type" value="Genomic_DNA"/>
</dbReference>
<dbReference type="FunFam" id="2.10.25.10:FF:000074">
    <property type="entry name" value="Laminin subunit alpha"/>
    <property type="match status" value="1"/>
</dbReference>
<dbReference type="GO" id="GO:0030334">
    <property type="term" value="P:regulation of cell migration"/>
    <property type="evidence" value="ECO:0007669"/>
    <property type="project" value="InterPro"/>
</dbReference>
<dbReference type="Gene3D" id="2.60.120.200">
    <property type="match status" value="5"/>
</dbReference>
<feature type="domain" description="Laminin G" evidence="18">
    <location>
        <begin position="2889"/>
        <end position="3062"/>
    </location>
</feature>
<dbReference type="InterPro" id="IPR050440">
    <property type="entry name" value="Laminin/Netrin_ECM"/>
</dbReference>
<keyword evidence="9 16" id="KW-0175">Coiled coil</keyword>
<keyword evidence="23" id="KW-1185">Reference proteome</keyword>
<feature type="disulfide bond" evidence="15">
    <location>
        <begin position="1951"/>
        <end position="1965"/>
    </location>
</feature>
<dbReference type="PRINTS" id="PR00011">
    <property type="entry name" value="EGFLAMININ"/>
</dbReference>
<evidence type="ECO:0000256" key="7">
    <source>
        <dbReference type="ARBA" id="ARBA00022869"/>
    </source>
</evidence>
<evidence type="ECO:0000256" key="1">
    <source>
        <dbReference type="ARBA" id="ARBA00004302"/>
    </source>
</evidence>
<dbReference type="GO" id="GO:0045995">
    <property type="term" value="P:regulation of embryonic development"/>
    <property type="evidence" value="ECO:0007669"/>
    <property type="project" value="InterPro"/>
</dbReference>
<feature type="disulfide bond" evidence="15">
    <location>
        <begin position="1384"/>
        <end position="1396"/>
    </location>
</feature>
<dbReference type="InterPro" id="IPR009254">
    <property type="entry name" value="Laminin_aI"/>
</dbReference>
<evidence type="ECO:0000259" key="21">
    <source>
        <dbReference type="PROSITE" id="PS51117"/>
    </source>
</evidence>
<feature type="disulfide bond" evidence="15">
    <location>
        <begin position="636"/>
        <end position="648"/>
    </location>
</feature>
<keyword evidence="13 15" id="KW-0424">Laminin EGF-like domain</keyword>
<evidence type="ECO:0000256" key="3">
    <source>
        <dbReference type="ARBA" id="ARBA00022525"/>
    </source>
</evidence>
<feature type="domain" description="Laminin EGF-like" evidence="19">
    <location>
        <begin position="408"/>
        <end position="452"/>
    </location>
</feature>
<feature type="disulfide bond" evidence="15">
    <location>
        <begin position="1542"/>
        <end position="1551"/>
    </location>
</feature>
<evidence type="ECO:0000256" key="17">
    <source>
        <dbReference type="SAM" id="SignalP"/>
    </source>
</evidence>